<reference evidence="1" key="1">
    <citation type="submission" date="2018-02" db="EMBL/GenBank/DDBJ databases">
        <title>Rhizophora mucronata_Transcriptome.</title>
        <authorList>
            <person name="Meera S.P."/>
            <person name="Sreeshan A."/>
            <person name="Augustine A."/>
        </authorList>
    </citation>
    <scope>NUCLEOTIDE SEQUENCE</scope>
    <source>
        <tissue evidence="1">Leaf</tissue>
    </source>
</reference>
<dbReference type="AlphaFoldDB" id="A0A2P2L1X8"/>
<proteinExistence type="predicted"/>
<protein>
    <submittedName>
        <fullName evidence="1">Uncharacterized protein</fullName>
    </submittedName>
</protein>
<accession>A0A2P2L1X8</accession>
<evidence type="ECO:0000313" key="1">
    <source>
        <dbReference type="EMBL" id="MBX11948.1"/>
    </source>
</evidence>
<sequence>MGQRIGLSCFIGLLLIVVLSMANASLFQA</sequence>
<organism evidence="1">
    <name type="scientific">Rhizophora mucronata</name>
    <name type="common">Asiatic mangrove</name>
    <dbReference type="NCBI Taxonomy" id="61149"/>
    <lineage>
        <taxon>Eukaryota</taxon>
        <taxon>Viridiplantae</taxon>
        <taxon>Streptophyta</taxon>
        <taxon>Embryophyta</taxon>
        <taxon>Tracheophyta</taxon>
        <taxon>Spermatophyta</taxon>
        <taxon>Magnoliopsida</taxon>
        <taxon>eudicotyledons</taxon>
        <taxon>Gunneridae</taxon>
        <taxon>Pentapetalae</taxon>
        <taxon>rosids</taxon>
        <taxon>fabids</taxon>
        <taxon>Malpighiales</taxon>
        <taxon>Rhizophoraceae</taxon>
        <taxon>Rhizophora</taxon>
    </lineage>
</organism>
<dbReference type="EMBL" id="GGEC01031464">
    <property type="protein sequence ID" value="MBX11948.1"/>
    <property type="molecule type" value="Transcribed_RNA"/>
</dbReference>
<name>A0A2P2L1X8_RHIMU</name>